<dbReference type="OrthoDB" id="512200at2759"/>
<evidence type="ECO:0000313" key="4">
    <source>
        <dbReference type="Proteomes" id="UP000002009"/>
    </source>
</evidence>
<dbReference type="InterPro" id="IPR025344">
    <property type="entry name" value="CDP1-like_IMS"/>
</dbReference>
<dbReference type="InterPro" id="IPR057137">
    <property type="entry name" value="CDP1-like_a_solenoid_2"/>
</dbReference>
<evidence type="ECO:0000259" key="1">
    <source>
        <dbReference type="Pfam" id="PF13355"/>
    </source>
</evidence>
<name>C1EJ04_MICCC</name>
<sequence>MGRIEDAAYTLGLTQEQLAYGMADPQVERFVADNSPSGDMTEGLCAMADRWLADVAFPSFRDAARINPPPTTYEWFETPKVQRFCTRYDMNPGALKFAAGVENLGRGFGKLLEGIASSVGGSAVPGLRAGTDTLADADAVFSLKPKSRLMQYLVTNRRAGTAAVGVGVAVGGALVAAGAVSYVQGGTTFNSAVASSSTASSPASLRGVAAKLGAGVANAGDSVVGTLFGGGSVPEVDAKVAEQVVRRWQHAKAQALGVAHNLKPLEQVLEGPMLQQWLTRAEDVRSHGWAWEYQLNSLSIDKVESLSETRAMVEATLTEVAILKDRARTEEDDRYESTYRARYELRRGEGRGGYRAWKIIGGSVVY</sequence>
<dbReference type="Pfam" id="PF23468">
    <property type="entry name" value="ARC6"/>
    <property type="match status" value="1"/>
</dbReference>
<dbReference type="AlphaFoldDB" id="C1EJ04"/>
<reference evidence="3 4" key="1">
    <citation type="journal article" date="2009" name="Science">
        <title>Green evolution and dynamic adaptations revealed by genomes of the marine picoeukaryotes Micromonas.</title>
        <authorList>
            <person name="Worden A.Z."/>
            <person name="Lee J.H."/>
            <person name="Mock T."/>
            <person name="Rouze P."/>
            <person name="Simmons M.P."/>
            <person name="Aerts A.L."/>
            <person name="Allen A.E."/>
            <person name="Cuvelier M.L."/>
            <person name="Derelle E."/>
            <person name="Everett M.V."/>
            <person name="Foulon E."/>
            <person name="Grimwood J."/>
            <person name="Gundlach H."/>
            <person name="Henrissat B."/>
            <person name="Napoli C."/>
            <person name="McDonald S.M."/>
            <person name="Parker M.S."/>
            <person name="Rombauts S."/>
            <person name="Salamov A."/>
            <person name="Von Dassow P."/>
            <person name="Badger J.H."/>
            <person name="Coutinho P.M."/>
            <person name="Demir E."/>
            <person name="Dubchak I."/>
            <person name="Gentemann C."/>
            <person name="Eikrem W."/>
            <person name="Gready J.E."/>
            <person name="John U."/>
            <person name="Lanier W."/>
            <person name="Lindquist E.A."/>
            <person name="Lucas S."/>
            <person name="Mayer K.F."/>
            <person name="Moreau H."/>
            <person name="Not F."/>
            <person name="Otillar R."/>
            <person name="Panaud O."/>
            <person name="Pangilinan J."/>
            <person name="Paulsen I."/>
            <person name="Piegu B."/>
            <person name="Poliakov A."/>
            <person name="Robbens S."/>
            <person name="Schmutz J."/>
            <person name="Toulza E."/>
            <person name="Wyss T."/>
            <person name="Zelensky A."/>
            <person name="Zhou K."/>
            <person name="Armbrust E.V."/>
            <person name="Bhattacharya D."/>
            <person name="Goodenough U.W."/>
            <person name="Van de Peer Y."/>
            <person name="Grigoriev I.V."/>
        </authorList>
    </citation>
    <scope>NUCLEOTIDE SEQUENCE [LARGE SCALE GENOMIC DNA]</scope>
    <source>
        <strain evidence="4">RCC299 / NOUM17</strain>
    </source>
</reference>
<accession>C1EJ04</accession>
<dbReference type="STRING" id="296587.C1EJ04"/>
<dbReference type="InterPro" id="IPR044685">
    <property type="entry name" value="CPD1-like"/>
</dbReference>
<dbReference type="PANTHER" id="PTHR33925:SF1">
    <property type="entry name" value="PROTEIN ACCUMULATION AND REPLICATION OF CHLOROPLASTS 6, CHLOROPLASTIC"/>
    <property type="match status" value="1"/>
</dbReference>
<organism evidence="3 4">
    <name type="scientific">Micromonas commoda (strain RCC299 / NOUM17 / CCMP2709)</name>
    <name type="common">Picoplanktonic green alga</name>
    <dbReference type="NCBI Taxonomy" id="296587"/>
    <lineage>
        <taxon>Eukaryota</taxon>
        <taxon>Viridiplantae</taxon>
        <taxon>Chlorophyta</taxon>
        <taxon>Mamiellophyceae</taxon>
        <taxon>Mamiellales</taxon>
        <taxon>Mamiellaceae</taxon>
        <taxon>Micromonas</taxon>
    </lineage>
</organism>
<dbReference type="PANTHER" id="PTHR33925">
    <property type="entry name" value="PLASTID DIVISION PROTEIN CDP1, CHLOROPLASTIC-RELATED"/>
    <property type="match status" value="1"/>
</dbReference>
<keyword evidence="4" id="KW-1185">Reference proteome</keyword>
<proteinExistence type="predicted"/>
<protein>
    <submittedName>
        <fullName evidence="3">Uncharacterized protein</fullName>
    </submittedName>
</protein>
<dbReference type="KEGG" id="mis:MICPUN_109630"/>
<evidence type="ECO:0000313" key="3">
    <source>
        <dbReference type="EMBL" id="ACO67952.1"/>
    </source>
</evidence>
<dbReference type="eggNOG" id="ENOG502QQSA">
    <property type="taxonomic scope" value="Eukaryota"/>
</dbReference>
<dbReference type="EMBL" id="CP001334">
    <property type="protein sequence ID" value="ACO67952.1"/>
    <property type="molecule type" value="Genomic_DNA"/>
</dbReference>
<dbReference type="GeneID" id="8249627"/>
<gene>
    <name evidence="3" type="ORF">MICPUN_109630</name>
</gene>
<dbReference type="RefSeq" id="XP_002506694.1">
    <property type="nucleotide sequence ID" value="XM_002506648.1"/>
</dbReference>
<dbReference type="InParanoid" id="C1EJ04"/>
<dbReference type="Proteomes" id="UP000002009">
    <property type="component" value="Chromosome 16"/>
</dbReference>
<feature type="domain" description="Plastid division protein CDP1-like 2nd alpha solenoid" evidence="2">
    <location>
        <begin position="1"/>
        <end position="92"/>
    </location>
</feature>
<dbReference type="Pfam" id="PF13355">
    <property type="entry name" value="ARC6-like_IMS"/>
    <property type="match status" value="1"/>
</dbReference>
<feature type="domain" description="Plastid division protein CDP1-like IMS" evidence="1">
    <location>
        <begin position="241"/>
        <end position="358"/>
    </location>
</feature>
<evidence type="ECO:0000259" key="2">
    <source>
        <dbReference type="Pfam" id="PF23468"/>
    </source>
</evidence>